<protein>
    <submittedName>
        <fullName evidence="2">Uncharacterized protein</fullName>
    </submittedName>
</protein>
<dbReference type="OrthoDB" id="1318747at2759"/>
<evidence type="ECO:0000313" key="3">
    <source>
        <dbReference type="Proteomes" id="UP000824120"/>
    </source>
</evidence>
<feature type="compositionally biased region" description="Basic and acidic residues" evidence="1">
    <location>
        <begin position="187"/>
        <end position="204"/>
    </location>
</feature>
<gene>
    <name evidence="2" type="ORF">H5410_026052</name>
</gene>
<feature type="region of interest" description="Disordered" evidence="1">
    <location>
        <begin position="1"/>
        <end position="41"/>
    </location>
</feature>
<feature type="compositionally biased region" description="Polar residues" evidence="1">
    <location>
        <begin position="1"/>
        <end position="23"/>
    </location>
</feature>
<dbReference type="Proteomes" id="UP000824120">
    <property type="component" value="Chromosome 5"/>
</dbReference>
<keyword evidence="3" id="KW-1185">Reference proteome</keyword>
<feature type="compositionally biased region" description="Polar residues" evidence="1">
    <location>
        <begin position="153"/>
        <end position="169"/>
    </location>
</feature>
<organism evidence="2 3">
    <name type="scientific">Solanum commersonii</name>
    <name type="common">Commerson's wild potato</name>
    <name type="synonym">Commerson's nightshade</name>
    <dbReference type="NCBI Taxonomy" id="4109"/>
    <lineage>
        <taxon>Eukaryota</taxon>
        <taxon>Viridiplantae</taxon>
        <taxon>Streptophyta</taxon>
        <taxon>Embryophyta</taxon>
        <taxon>Tracheophyta</taxon>
        <taxon>Spermatophyta</taxon>
        <taxon>Magnoliopsida</taxon>
        <taxon>eudicotyledons</taxon>
        <taxon>Gunneridae</taxon>
        <taxon>Pentapetalae</taxon>
        <taxon>asterids</taxon>
        <taxon>lamiids</taxon>
        <taxon>Solanales</taxon>
        <taxon>Solanaceae</taxon>
        <taxon>Solanoideae</taxon>
        <taxon>Solaneae</taxon>
        <taxon>Solanum</taxon>
    </lineage>
</organism>
<evidence type="ECO:0000256" key="1">
    <source>
        <dbReference type="SAM" id="MobiDB-lite"/>
    </source>
</evidence>
<sequence>MPNSESSPKTPLSQEVENPSSFDFSIPTPEDSPSTLVCGAGEMDESFTPQTEVTAFLVPLSDEVLVCSPTLVLSGDKSHNSEAQSVAKPSAELLYEETESTISERLFEGHLLEGKGPDSCILTVGAELVVVQSLASLRGDTQSTLLDQKLRSPDQNSRGMRGGNKSQENVPELETVKGTPNIAIVDESAKQENERQRKEKGKLNSEIESDAAAKYVAKRRREVEEERVKFKGDQKGGKKSLAKRVKVTKQTPLVKGKMQLKEQPVKGPGPRVKNQIEEKELTREERIEKMEKQRVLNVPYLHEPEVREFFYKMELLEGGEIKTIIKNVDIHLDEETLGIILGVPVVGI</sequence>
<dbReference type="AlphaFoldDB" id="A0A9J5YXM1"/>
<proteinExistence type="predicted"/>
<reference evidence="2 3" key="1">
    <citation type="submission" date="2020-09" db="EMBL/GenBank/DDBJ databases">
        <title>De no assembly of potato wild relative species, Solanum commersonii.</title>
        <authorList>
            <person name="Cho K."/>
        </authorList>
    </citation>
    <scope>NUCLEOTIDE SEQUENCE [LARGE SCALE GENOMIC DNA]</scope>
    <source>
        <strain evidence="2">LZ3.2</strain>
        <tissue evidence="2">Leaf</tissue>
    </source>
</reference>
<comment type="caution">
    <text evidence="2">The sequence shown here is derived from an EMBL/GenBank/DDBJ whole genome shotgun (WGS) entry which is preliminary data.</text>
</comment>
<dbReference type="EMBL" id="JACXVP010000005">
    <property type="protein sequence ID" value="KAG5604560.1"/>
    <property type="molecule type" value="Genomic_DNA"/>
</dbReference>
<name>A0A9J5YXM1_SOLCO</name>
<evidence type="ECO:0000313" key="2">
    <source>
        <dbReference type="EMBL" id="KAG5604560.1"/>
    </source>
</evidence>
<feature type="region of interest" description="Disordered" evidence="1">
    <location>
        <begin position="145"/>
        <end position="204"/>
    </location>
</feature>
<accession>A0A9J5YXM1</accession>